<proteinExistence type="predicted"/>
<sequence>MYGKIFPSTAPKRFTETDLRTRLLSGWVPEDWISSVEFTADTLKLNLIELGRAGSKLIMVAGHVDFMCQEVEAADPVTFTTRDSNLVRATSPTQPLPCLAQISAAAYKSTLMCVEVGDVTGVETDLAELTVVYSAG</sequence>
<evidence type="ECO:0000313" key="1">
    <source>
        <dbReference type="EMBL" id="CAD7425075.1"/>
    </source>
</evidence>
<dbReference type="EMBL" id="OB792881">
    <property type="protein sequence ID" value="CAD7425075.1"/>
    <property type="molecule type" value="Genomic_DNA"/>
</dbReference>
<dbReference type="AlphaFoldDB" id="A0A7R9HM24"/>
<protein>
    <submittedName>
        <fullName evidence="1">Uncharacterized protein</fullName>
    </submittedName>
</protein>
<accession>A0A7R9HM24</accession>
<name>A0A7R9HM24_9NEOP</name>
<gene>
    <name evidence="1" type="ORF">TMSB3V08_LOCUS1994</name>
</gene>
<reference evidence="1" key="1">
    <citation type="submission" date="2020-11" db="EMBL/GenBank/DDBJ databases">
        <authorList>
            <person name="Tran Van P."/>
        </authorList>
    </citation>
    <scope>NUCLEOTIDE SEQUENCE</scope>
</reference>
<organism evidence="1">
    <name type="scientific">Timema monikensis</name>
    <dbReference type="NCBI Taxonomy" id="170555"/>
    <lineage>
        <taxon>Eukaryota</taxon>
        <taxon>Metazoa</taxon>
        <taxon>Ecdysozoa</taxon>
        <taxon>Arthropoda</taxon>
        <taxon>Hexapoda</taxon>
        <taxon>Insecta</taxon>
        <taxon>Pterygota</taxon>
        <taxon>Neoptera</taxon>
        <taxon>Polyneoptera</taxon>
        <taxon>Phasmatodea</taxon>
        <taxon>Timematodea</taxon>
        <taxon>Timematoidea</taxon>
        <taxon>Timematidae</taxon>
        <taxon>Timema</taxon>
    </lineage>
</organism>